<feature type="region of interest" description="Disordered" evidence="1">
    <location>
        <begin position="28"/>
        <end position="132"/>
    </location>
</feature>
<proteinExistence type="predicted"/>
<evidence type="ECO:0000256" key="1">
    <source>
        <dbReference type="SAM" id="MobiDB-lite"/>
    </source>
</evidence>
<dbReference type="EMBL" id="BTGU01000547">
    <property type="protein sequence ID" value="GMN68073.1"/>
    <property type="molecule type" value="Genomic_DNA"/>
</dbReference>
<organism evidence="2 3">
    <name type="scientific">Ficus carica</name>
    <name type="common">Common fig</name>
    <dbReference type="NCBI Taxonomy" id="3494"/>
    <lineage>
        <taxon>Eukaryota</taxon>
        <taxon>Viridiplantae</taxon>
        <taxon>Streptophyta</taxon>
        <taxon>Embryophyta</taxon>
        <taxon>Tracheophyta</taxon>
        <taxon>Spermatophyta</taxon>
        <taxon>Magnoliopsida</taxon>
        <taxon>eudicotyledons</taxon>
        <taxon>Gunneridae</taxon>
        <taxon>Pentapetalae</taxon>
        <taxon>rosids</taxon>
        <taxon>fabids</taxon>
        <taxon>Rosales</taxon>
        <taxon>Moraceae</taxon>
        <taxon>Ficeae</taxon>
        <taxon>Ficus</taxon>
    </lineage>
</organism>
<comment type="caution">
    <text evidence="2">The sequence shown here is derived from an EMBL/GenBank/DDBJ whole genome shotgun (WGS) entry which is preliminary data.</text>
</comment>
<name>A0AA88J8J9_FICCA</name>
<feature type="compositionally biased region" description="Polar residues" evidence="1">
    <location>
        <begin position="37"/>
        <end position="50"/>
    </location>
</feature>
<evidence type="ECO:0000313" key="2">
    <source>
        <dbReference type="EMBL" id="GMN68073.1"/>
    </source>
</evidence>
<keyword evidence="3" id="KW-1185">Reference proteome</keyword>
<dbReference type="AlphaFoldDB" id="A0AA88J8J9"/>
<sequence>MEKRCFVEYFTPVTNGCDRSPIAEREKDRSVILPAEQTGSTRQATGSSPSHFLIFGLKTSAQRKRIEGSDSPFSQTKRERERHGAAATADHRPPHGKGQNQRRKIMGSANDHKEAKQKKAAIVVTERTTTKP</sequence>
<reference evidence="2" key="1">
    <citation type="submission" date="2023-07" db="EMBL/GenBank/DDBJ databases">
        <title>draft genome sequence of fig (Ficus carica).</title>
        <authorList>
            <person name="Takahashi T."/>
            <person name="Nishimura K."/>
        </authorList>
    </citation>
    <scope>NUCLEOTIDE SEQUENCE</scope>
</reference>
<feature type="compositionally biased region" description="Basic and acidic residues" evidence="1">
    <location>
        <begin position="76"/>
        <end position="93"/>
    </location>
</feature>
<accession>A0AA88J8J9</accession>
<dbReference type="Proteomes" id="UP001187192">
    <property type="component" value="Unassembled WGS sequence"/>
</dbReference>
<gene>
    <name evidence="2" type="ORF">TIFTF001_037125</name>
</gene>
<protein>
    <submittedName>
        <fullName evidence="2">Uncharacterized protein</fullName>
    </submittedName>
</protein>
<evidence type="ECO:0000313" key="3">
    <source>
        <dbReference type="Proteomes" id="UP001187192"/>
    </source>
</evidence>